<proteinExistence type="predicted"/>
<keyword evidence="2" id="KW-1185">Reference proteome</keyword>
<evidence type="ECO:0000313" key="2">
    <source>
        <dbReference type="Proteomes" id="UP000054498"/>
    </source>
</evidence>
<sequence>MYGIADNQKIYEVDVTDRIVNAVHDARPDIPSGLANGFAYDTARDQFFFLSADKQLQFWVSSP</sequence>
<name>A0A0D2L0U3_9CHLO</name>
<dbReference type="GeneID" id="25739826"/>
<gene>
    <name evidence="1" type="ORF">MNEG_6950</name>
</gene>
<dbReference type="KEGG" id="mng:MNEG_6950"/>
<dbReference type="EMBL" id="KK101404">
    <property type="protein sequence ID" value="KIZ01009.1"/>
    <property type="molecule type" value="Genomic_DNA"/>
</dbReference>
<organism evidence="1 2">
    <name type="scientific">Monoraphidium neglectum</name>
    <dbReference type="NCBI Taxonomy" id="145388"/>
    <lineage>
        <taxon>Eukaryota</taxon>
        <taxon>Viridiplantae</taxon>
        <taxon>Chlorophyta</taxon>
        <taxon>core chlorophytes</taxon>
        <taxon>Chlorophyceae</taxon>
        <taxon>CS clade</taxon>
        <taxon>Sphaeropleales</taxon>
        <taxon>Selenastraceae</taxon>
        <taxon>Monoraphidium</taxon>
    </lineage>
</organism>
<protein>
    <submittedName>
        <fullName evidence="1">Uncharacterized protein</fullName>
    </submittedName>
</protein>
<dbReference type="RefSeq" id="XP_013900028.1">
    <property type="nucleotide sequence ID" value="XM_014044574.1"/>
</dbReference>
<dbReference type="AlphaFoldDB" id="A0A0D2L0U3"/>
<evidence type="ECO:0000313" key="1">
    <source>
        <dbReference type="EMBL" id="KIZ01009.1"/>
    </source>
</evidence>
<accession>A0A0D2L0U3</accession>
<dbReference type="Proteomes" id="UP000054498">
    <property type="component" value="Unassembled WGS sequence"/>
</dbReference>
<reference evidence="1 2" key="1">
    <citation type="journal article" date="2013" name="BMC Genomics">
        <title>Reconstruction of the lipid metabolism for the microalga Monoraphidium neglectum from its genome sequence reveals characteristics suitable for biofuel production.</title>
        <authorList>
            <person name="Bogen C."/>
            <person name="Al-Dilaimi A."/>
            <person name="Albersmeier A."/>
            <person name="Wichmann J."/>
            <person name="Grundmann M."/>
            <person name="Rupp O."/>
            <person name="Lauersen K.J."/>
            <person name="Blifernez-Klassen O."/>
            <person name="Kalinowski J."/>
            <person name="Goesmann A."/>
            <person name="Mussgnug J.H."/>
            <person name="Kruse O."/>
        </authorList>
    </citation>
    <scope>NUCLEOTIDE SEQUENCE [LARGE SCALE GENOMIC DNA]</scope>
    <source>
        <strain evidence="1 2">SAG 48.87</strain>
    </source>
</reference>